<dbReference type="Gene3D" id="3.30.720.50">
    <property type="match status" value="1"/>
</dbReference>
<gene>
    <name evidence="2" type="ORF">PECAL_4P00740</name>
</gene>
<proteinExistence type="predicted"/>
<name>A0A8J2STR3_9STRA</name>
<keyword evidence="3" id="KW-1185">Reference proteome</keyword>
<dbReference type="InterPro" id="IPR004170">
    <property type="entry name" value="WWE_dom"/>
</dbReference>
<dbReference type="SUPFAM" id="SSF117839">
    <property type="entry name" value="WWE domain"/>
    <property type="match status" value="1"/>
</dbReference>
<dbReference type="EMBL" id="CAKKNE010000004">
    <property type="protein sequence ID" value="CAH0372914.1"/>
    <property type="molecule type" value="Genomic_DNA"/>
</dbReference>
<dbReference type="InterPro" id="IPR037197">
    <property type="entry name" value="WWE_dom_sf"/>
</dbReference>
<protein>
    <recommendedName>
        <fullName evidence="1">WWE domain-containing protein</fullName>
    </recommendedName>
</protein>
<comment type="caution">
    <text evidence="2">The sequence shown here is derived from an EMBL/GenBank/DDBJ whole genome shotgun (WGS) entry which is preliminary data.</text>
</comment>
<organism evidence="2 3">
    <name type="scientific">Pelagomonas calceolata</name>
    <dbReference type="NCBI Taxonomy" id="35677"/>
    <lineage>
        <taxon>Eukaryota</taxon>
        <taxon>Sar</taxon>
        <taxon>Stramenopiles</taxon>
        <taxon>Ochrophyta</taxon>
        <taxon>Pelagophyceae</taxon>
        <taxon>Pelagomonadales</taxon>
        <taxon>Pelagomonadaceae</taxon>
        <taxon>Pelagomonas</taxon>
    </lineage>
</organism>
<feature type="domain" description="WWE" evidence="1">
    <location>
        <begin position="49"/>
        <end position="164"/>
    </location>
</feature>
<dbReference type="PROSITE" id="PS50918">
    <property type="entry name" value="WWE"/>
    <property type="match status" value="1"/>
</dbReference>
<evidence type="ECO:0000313" key="3">
    <source>
        <dbReference type="Proteomes" id="UP000789595"/>
    </source>
</evidence>
<accession>A0A8J2STR3</accession>
<dbReference type="Pfam" id="PF02825">
    <property type="entry name" value="WWE"/>
    <property type="match status" value="1"/>
</dbReference>
<reference evidence="2" key="1">
    <citation type="submission" date="2021-11" db="EMBL/GenBank/DDBJ databases">
        <authorList>
            <consortium name="Genoscope - CEA"/>
            <person name="William W."/>
        </authorList>
    </citation>
    <scope>NUCLEOTIDE SEQUENCE</scope>
</reference>
<evidence type="ECO:0000313" key="2">
    <source>
        <dbReference type="EMBL" id="CAH0372914.1"/>
    </source>
</evidence>
<evidence type="ECO:0000259" key="1">
    <source>
        <dbReference type="PROSITE" id="PS50918"/>
    </source>
</evidence>
<dbReference type="AlphaFoldDB" id="A0A8J2STR3"/>
<dbReference type="Proteomes" id="UP000789595">
    <property type="component" value="Unassembled WGS sequence"/>
</dbReference>
<sequence length="260" mass="28934">MPTMFRKRKDANEETLAMGRVVGVRNASPAHRVAALQEREGASERIALTMQKSFRGMKGRAAKWYWEESAAQRGNQAPLRRRRDSFDRRAGPERLRKHANIKKGTRWVPFDKATTKKLEDAGSRHGPESGLHHVYVSATHVVDLKEMTQKNVQTGTRYSRRILREVVKLPGAEAEFMALVSQFSRDVAPLAKQLVGTLVTLVGILLKLGMKLVDVGRQLFNERTADMREAAAEKKQRALRAAAAKARATADALDAAARAG</sequence>